<keyword evidence="9" id="KW-1185">Reference proteome</keyword>
<proteinExistence type="predicted"/>
<dbReference type="AlphaFoldDB" id="A0A6A6H7T1"/>
<feature type="region of interest" description="Disordered" evidence="5">
    <location>
        <begin position="384"/>
        <end position="403"/>
    </location>
</feature>
<evidence type="ECO:0000259" key="7">
    <source>
        <dbReference type="SMART" id="SM00693"/>
    </source>
</evidence>
<comment type="subcellular location">
    <subcellularLocation>
        <location evidence="1">Endomembrane system</location>
        <topology evidence="1">Multi-pass membrane protein</topology>
    </subcellularLocation>
</comment>
<evidence type="ECO:0000256" key="2">
    <source>
        <dbReference type="ARBA" id="ARBA00022692"/>
    </source>
</evidence>
<feature type="compositionally biased region" description="Low complexity" evidence="5">
    <location>
        <begin position="1"/>
        <end position="24"/>
    </location>
</feature>
<dbReference type="InterPro" id="IPR010482">
    <property type="entry name" value="TECPR1-like_DysF"/>
</dbReference>
<dbReference type="GO" id="GO:0007031">
    <property type="term" value="P:peroxisome organization"/>
    <property type="evidence" value="ECO:0007669"/>
    <property type="project" value="UniProtKB-ARBA"/>
</dbReference>
<feature type="transmembrane region" description="Helical" evidence="6">
    <location>
        <begin position="95"/>
        <end position="126"/>
    </location>
</feature>
<feature type="region of interest" description="Disordered" evidence="5">
    <location>
        <begin position="282"/>
        <end position="301"/>
    </location>
</feature>
<dbReference type="Proteomes" id="UP000800092">
    <property type="component" value="Unassembled WGS sequence"/>
</dbReference>
<feature type="region of interest" description="Disordered" evidence="5">
    <location>
        <begin position="1"/>
        <end position="40"/>
    </location>
</feature>
<dbReference type="PANTHER" id="PTHR31679">
    <property type="entry name" value="PEROXISOMAL MEMBRANE PROTEIN PEX30-RELATED"/>
    <property type="match status" value="1"/>
</dbReference>
<name>A0A6A6H7T1_VIRVR</name>
<evidence type="ECO:0000256" key="6">
    <source>
        <dbReference type="SAM" id="Phobius"/>
    </source>
</evidence>
<keyword evidence="4 6" id="KW-0472">Membrane</keyword>
<dbReference type="PANTHER" id="PTHR31679:SF2">
    <property type="entry name" value="PEROXISOMAL MEMBRANE PROTEIN PEX30-RELATED"/>
    <property type="match status" value="1"/>
</dbReference>
<keyword evidence="3 6" id="KW-1133">Transmembrane helix</keyword>
<dbReference type="InterPro" id="IPR006614">
    <property type="entry name" value="Peroxin/Ferlin"/>
</dbReference>
<evidence type="ECO:0000256" key="3">
    <source>
        <dbReference type="ARBA" id="ARBA00022989"/>
    </source>
</evidence>
<feature type="compositionally biased region" description="Low complexity" evidence="5">
    <location>
        <begin position="473"/>
        <end position="494"/>
    </location>
</feature>
<gene>
    <name evidence="8" type="ORF">EV356DRAFT_503151</name>
</gene>
<feature type="region of interest" description="Disordered" evidence="5">
    <location>
        <begin position="136"/>
        <end position="162"/>
    </location>
</feature>
<evidence type="ECO:0000256" key="1">
    <source>
        <dbReference type="ARBA" id="ARBA00004127"/>
    </source>
</evidence>
<reference evidence="8" key="1">
    <citation type="journal article" date="2020" name="Stud. Mycol.">
        <title>101 Dothideomycetes genomes: a test case for predicting lifestyles and emergence of pathogens.</title>
        <authorList>
            <person name="Haridas S."/>
            <person name="Albert R."/>
            <person name="Binder M."/>
            <person name="Bloem J."/>
            <person name="Labutti K."/>
            <person name="Salamov A."/>
            <person name="Andreopoulos B."/>
            <person name="Baker S."/>
            <person name="Barry K."/>
            <person name="Bills G."/>
            <person name="Bluhm B."/>
            <person name="Cannon C."/>
            <person name="Castanera R."/>
            <person name="Culley D."/>
            <person name="Daum C."/>
            <person name="Ezra D."/>
            <person name="Gonzalez J."/>
            <person name="Henrissat B."/>
            <person name="Kuo A."/>
            <person name="Liang C."/>
            <person name="Lipzen A."/>
            <person name="Lutzoni F."/>
            <person name="Magnuson J."/>
            <person name="Mondo S."/>
            <person name="Nolan M."/>
            <person name="Ohm R."/>
            <person name="Pangilinan J."/>
            <person name="Park H.-J."/>
            <person name="Ramirez L."/>
            <person name="Alfaro M."/>
            <person name="Sun H."/>
            <person name="Tritt A."/>
            <person name="Yoshinaga Y."/>
            <person name="Zwiers L.-H."/>
            <person name="Turgeon B."/>
            <person name="Goodwin S."/>
            <person name="Spatafora J."/>
            <person name="Crous P."/>
            <person name="Grigoriev I."/>
        </authorList>
    </citation>
    <scope>NUCLEOTIDE SEQUENCE</scope>
    <source>
        <strain evidence="8">Tuck. ex Michener</strain>
    </source>
</reference>
<evidence type="ECO:0000313" key="8">
    <source>
        <dbReference type="EMBL" id="KAF2233898.1"/>
    </source>
</evidence>
<evidence type="ECO:0000256" key="5">
    <source>
        <dbReference type="SAM" id="MobiDB-lite"/>
    </source>
</evidence>
<dbReference type="OrthoDB" id="5586090at2759"/>
<dbReference type="EMBL" id="ML991803">
    <property type="protein sequence ID" value="KAF2233898.1"/>
    <property type="molecule type" value="Genomic_DNA"/>
</dbReference>
<feature type="region of interest" description="Disordered" evidence="5">
    <location>
        <begin position="436"/>
        <end position="563"/>
    </location>
</feature>
<dbReference type="SMART" id="SM00693">
    <property type="entry name" value="DysFN"/>
    <property type="match status" value="1"/>
</dbReference>
<dbReference type="GO" id="GO:0005778">
    <property type="term" value="C:peroxisomal membrane"/>
    <property type="evidence" value="ECO:0007669"/>
    <property type="project" value="TreeGrafter"/>
</dbReference>
<feature type="compositionally biased region" description="Basic and acidic residues" evidence="5">
    <location>
        <begin position="528"/>
        <end position="563"/>
    </location>
</feature>
<dbReference type="Pfam" id="PF06398">
    <property type="entry name" value="Pex24p"/>
    <property type="match status" value="1"/>
</dbReference>
<keyword evidence="2 6" id="KW-0812">Transmembrane</keyword>
<evidence type="ECO:0000313" key="9">
    <source>
        <dbReference type="Proteomes" id="UP000800092"/>
    </source>
</evidence>
<dbReference type="GO" id="GO:0012505">
    <property type="term" value="C:endomembrane system"/>
    <property type="evidence" value="ECO:0007669"/>
    <property type="project" value="UniProtKB-SubCell"/>
</dbReference>
<evidence type="ECO:0000256" key="4">
    <source>
        <dbReference type="ARBA" id="ARBA00023136"/>
    </source>
</evidence>
<feature type="domain" description="Peroxin/Ferlin" evidence="7">
    <location>
        <begin position="318"/>
        <end position="386"/>
    </location>
</feature>
<organism evidence="8 9">
    <name type="scientific">Viridothelium virens</name>
    <name type="common">Speckled blister lichen</name>
    <name type="synonym">Trypethelium virens</name>
    <dbReference type="NCBI Taxonomy" id="1048519"/>
    <lineage>
        <taxon>Eukaryota</taxon>
        <taxon>Fungi</taxon>
        <taxon>Dikarya</taxon>
        <taxon>Ascomycota</taxon>
        <taxon>Pezizomycotina</taxon>
        <taxon>Dothideomycetes</taxon>
        <taxon>Dothideomycetes incertae sedis</taxon>
        <taxon>Trypetheliales</taxon>
        <taxon>Trypetheliaceae</taxon>
        <taxon>Viridothelium</taxon>
    </lineage>
</organism>
<dbReference type="InterPro" id="IPR052646">
    <property type="entry name" value="Peroxisomal_PEX28-32"/>
</dbReference>
<feature type="compositionally biased region" description="Low complexity" evidence="5">
    <location>
        <begin position="443"/>
        <end position="456"/>
    </location>
</feature>
<feature type="transmembrane region" description="Helical" evidence="6">
    <location>
        <begin position="210"/>
        <end position="230"/>
    </location>
</feature>
<feature type="compositionally biased region" description="Polar residues" evidence="5">
    <location>
        <begin position="25"/>
        <end position="40"/>
    </location>
</feature>
<protein>
    <submittedName>
        <fullName evidence="8">Pex24p-domain-containing protein</fullName>
    </submittedName>
</protein>
<sequence>MSSVGSSSVVGASDPNDPNDSNPPTTAGFSPATISHSPSSVRPRSTIIVYQKSPLLISTPPQITRALAYSHPFLLPLNKLVGLLSWTTGDPWESFLMIAVFWGVTLYGGIIIRWAGPLILVVGLILGMYSRRYSPLSSTGWSNEKLSKKEQKQTSGASEGTTKHHKSLDEIVDILKIFTSRCSILLDPFLRLTDFLSTQRTATSATTRPSLTILFIRILLVTPVWILLTLPPISVITTRRVVLTSGTLALSWHSRPARVSRTILWRSRTVRRICSIATGLSFEGPSKEEPPQQKRSGRKTPNEVAASLAAKRSPDTAGIRFTFTLFENQRRWLGIGWTSSMLAYERGPWTDEHLNPMPPKEQFELPEVEGGLAKWRWVEGSQWQVEGAEDDPSSKSVSKTGGSDKEGWIFYDNKWRDGRRGQDSWGRYTRRRKWYRDAELVDSTPTPRHSPSPSSAHTRDPSLDTEPPPPYSPAAAPTAATATDDASISASEASPKARRRRWFSRASRPGSEYSVQRSSGGSGSTGETGREREEPERDVYTPLRHEERESEWGVGEELKVGLG</sequence>
<accession>A0A6A6H7T1</accession>